<accession>A0A7V7KT72</accession>
<keyword evidence="5" id="KW-0109">Calcium transport</keyword>
<evidence type="ECO:0000256" key="9">
    <source>
        <dbReference type="ARBA" id="ARBA00022837"/>
    </source>
</evidence>
<evidence type="ECO:0000256" key="16">
    <source>
        <dbReference type="SAM" id="Phobius"/>
    </source>
</evidence>
<dbReference type="PRINTS" id="PR00120">
    <property type="entry name" value="HATPASE"/>
</dbReference>
<comment type="similarity">
    <text evidence="2">Belongs to the cation transport ATPase (P-type) (TC 3.A.3) family. Type IIA subfamily.</text>
</comment>
<evidence type="ECO:0000256" key="12">
    <source>
        <dbReference type="ARBA" id="ARBA00022989"/>
    </source>
</evidence>
<feature type="transmembrane region" description="Helical" evidence="16">
    <location>
        <begin position="83"/>
        <end position="102"/>
    </location>
</feature>
<dbReference type="SUPFAM" id="SSF81653">
    <property type="entry name" value="Calcium ATPase, transduction domain A"/>
    <property type="match status" value="1"/>
</dbReference>
<dbReference type="PANTHER" id="PTHR43294:SF21">
    <property type="entry name" value="CATION TRANSPORTING ATPASE"/>
    <property type="match status" value="1"/>
</dbReference>
<keyword evidence="6 16" id="KW-0812">Transmembrane</keyword>
<keyword evidence="9" id="KW-0106">Calcium</keyword>
<dbReference type="InterPro" id="IPR001757">
    <property type="entry name" value="P_typ_ATPase"/>
</dbReference>
<name>A0A7V7KT72_ENTFC</name>
<dbReference type="Gene3D" id="3.40.1110.10">
    <property type="entry name" value="Calcium-transporting ATPase, cytoplasmic domain N"/>
    <property type="match status" value="1"/>
</dbReference>
<dbReference type="SFLD" id="SFLDG00002">
    <property type="entry name" value="C1.7:_P-type_atpase_like"/>
    <property type="match status" value="1"/>
</dbReference>
<feature type="transmembrane region" description="Helical" evidence="16">
    <location>
        <begin position="281"/>
        <end position="304"/>
    </location>
</feature>
<gene>
    <name evidence="18" type="ORF">DTX73_11745</name>
</gene>
<keyword evidence="11" id="KW-1278">Translocase</keyword>
<dbReference type="SMART" id="SM00831">
    <property type="entry name" value="Cation_ATPase_N"/>
    <property type="match status" value="1"/>
</dbReference>
<dbReference type="InterPro" id="IPR036412">
    <property type="entry name" value="HAD-like_sf"/>
</dbReference>
<dbReference type="InterPro" id="IPR018303">
    <property type="entry name" value="ATPase_P-typ_P_site"/>
</dbReference>
<dbReference type="InterPro" id="IPR050510">
    <property type="entry name" value="Cation_transp_ATPase_P-type"/>
</dbReference>
<dbReference type="EC" id="7.2.2.10" evidence="3"/>
<dbReference type="InterPro" id="IPR023214">
    <property type="entry name" value="HAD_sf"/>
</dbReference>
<dbReference type="PRINTS" id="PR00119">
    <property type="entry name" value="CATATPASE"/>
</dbReference>
<dbReference type="InterPro" id="IPR023298">
    <property type="entry name" value="ATPase_P-typ_TM_dom_sf"/>
</dbReference>
<dbReference type="PROSITE" id="PS00154">
    <property type="entry name" value="ATPASE_E1_E2"/>
    <property type="match status" value="1"/>
</dbReference>
<feature type="domain" description="Cation-transporting P-type ATPase N-terminal" evidence="17">
    <location>
        <begin position="2"/>
        <end position="76"/>
    </location>
</feature>
<protein>
    <recommendedName>
        <fullName evidence="3">P-type Ca(2+) transporter</fullName>
        <ecNumber evidence="3">7.2.2.10</ecNumber>
    </recommendedName>
</protein>
<dbReference type="Pfam" id="PF00122">
    <property type="entry name" value="E1-E2_ATPase"/>
    <property type="match status" value="1"/>
</dbReference>
<dbReference type="FunFam" id="3.40.50.1000:FF:000028">
    <property type="entry name" value="Calcium-transporting P-type ATPase, putative"/>
    <property type="match status" value="1"/>
</dbReference>
<evidence type="ECO:0000256" key="2">
    <source>
        <dbReference type="ARBA" id="ARBA00005675"/>
    </source>
</evidence>
<sequence length="880" mass="95644">MEEYKQTIEEVKKVTEADPDTGLSSQEVDERRKKQGLNKFDEAPKESMIKKFFRSLSDFTTIILLIAAVISFYTAFATEHGDLFEGLLIIAIVVINSVLAIVQEGNAEKALESLQDMNKQTATVIRDGKVTTVESEQLVVGDILVLESGDAISADARLIEASQLRVEESALTGESEAVEKDAAFVAKEDESLGDQLNMVFKGCTVAAGRGKAIVTAIGMATEMGKIADLLNENTMQKTPLQVRLNQLGKRISMIALAAAALVFVIGELQGEPLLEMFMTSISLAVAAVPETLTVIVTLTLAYGVQKMARKHAIIRQLPAVETLGTANVICSDKTGTLTQNEMRVRRVWSKEDEVTNIEDSMTNSAMEILKMAALCTDVTVEQEDDDLVIKGNPTEVAIVRAVEENYHTKAELEEKYPRVNELPFDSERKMMTTVHQMGEKYISITKGAFDVLAPRFSSGDVEQAAIVNDRFGKRALRVIAVGYATYDEEPQDISSEALEKDLRLIGLIGMIDPPRPESKGAIKRAKKAGIKTVMITGDHVVTASAIAKELGILNDPSEALSGSELHQLSDEELDARVKALSVYARVTPEDKIRIVKSWQRTGAVVAMTGDGVNDAPALKASNVGCAMGITGTDVAQSAADMILTDDNFATIVDAVSQGRSVYQNIRKAINFLLSCNISEIFIVLIAMLLGWGAPFTAVQLLFVNVVADGLPGFALGREPAEHGIMDQPPIPKNEGIFARGLLQKIAINAGVFTIVTLFGYYLGSYVDTISPWVDASQHVGQTVAFLILAYSSILHVFNVRSSQSIFKVNLATNKALVEMALLALAITTAVALLPFTQELFGLVHISLNHWFLVGILSIVPIAVNELIKFHRLPEAEEEEE</sequence>
<feature type="transmembrane region" description="Helical" evidence="16">
    <location>
        <begin position="815"/>
        <end position="835"/>
    </location>
</feature>
<dbReference type="GO" id="GO:0046872">
    <property type="term" value="F:metal ion binding"/>
    <property type="evidence" value="ECO:0007669"/>
    <property type="project" value="UniProtKB-KW"/>
</dbReference>
<dbReference type="CDD" id="cd02089">
    <property type="entry name" value="P-type_ATPase_Ca_prok"/>
    <property type="match status" value="1"/>
</dbReference>
<feature type="transmembrane region" description="Helical" evidence="16">
    <location>
        <begin position="697"/>
        <end position="715"/>
    </location>
</feature>
<dbReference type="FunFam" id="2.70.150.10:FF:000016">
    <property type="entry name" value="Calcium-transporting P-type ATPase putative"/>
    <property type="match status" value="1"/>
</dbReference>
<feature type="transmembrane region" description="Helical" evidence="16">
    <location>
        <begin position="847"/>
        <end position="867"/>
    </location>
</feature>
<dbReference type="InterPro" id="IPR044492">
    <property type="entry name" value="P_typ_ATPase_HD_dom"/>
</dbReference>
<dbReference type="NCBIfam" id="TIGR01494">
    <property type="entry name" value="ATPase_P-type"/>
    <property type="match status" value="2"/>
</dbReference>
<dbReference type="InterPro" id="IPR023299">
    <property type="entry name" value="ATPase_P-typ_cyto_dom_N"/>
</dbReference>
<evidence type="ECO:0000256" key="5">
    <source>
        <dbReference type="ARBA" id="ARBA00022568"/>
    </source>
</evidence>
<dbReference type="Gene3D" id="2.70.150.10">
    <property type="entry name" value="Calcium-transporting ATPase, cytoplasmic transduction domain A"/>
    <property type="match status" value="1"/>
</dbReference>
<dbReference type="Proteomes" id="UP000448762">
    <property type="component" value="Unassembled WGS sequence"/>
</dbReference>
<feature type="transmembrane region" description="Helical" evidence="16">
    <location>
        <begin position="745"/>
        <end position="763"/>
    </location>
</feature>
<keyword evidence="13 16" id="KW-0472">Membrane</keyword>
<comment type="catalytic activity">
    <reaction evidence="14">
        <text>Ca(2+)(in) + ATP + H2O = Ca(2+)(out) + ADP + phosphate + H(+)</text>
        <dbReference type="Rhea" id="RHEA:18105"/>
        <dbReference type="ChEBI" id="CHEBI:15377"/>
        <dbReference type="ChEBI" id="CHEBI:15378"/>
        <dbReference type="ChEBI" id="CHEBI:29108"/>
        <dbReference type="ChEBI" id="CHEBI:30616"/>
        <dbReference type="ChEBI" id="CHEBI:43474"/>
        <dbReference type="ChEBI" id="CHEBI:456216"/>
        <dbReference type="EC" id="7.2.2.10"/>
    </reaction>
</comment>
<dbReference type="PANTHER" id="PTHR43294">
    <property type="entry name" value="SODIUM/POTASSIUM-TRANSPORTING ATPASE SUBUNIT ALPHA"/>
    <property type="match status" value="1"/>
</dbReference>
<evidence type="ECO:0000256" key="13">
    <source>
        <dbReference type="ARBA" id="ARBA00023136"/>
    </source>
</evidence>
<dbReference type="InterPro" id="IPR059000">
    <property type="entry name" value="ATPase_P-type_domA"/>
</dbReference>
<evidence type="ECO:0000259" key="17">
    <source>
        <dbReference type="SMART" id="SM00831"/>
    </source>
</evidence>
<dbReference type="SUPFAM" id="SSF56784">
    <property type="entry name" value="HAD-like"/>
    <property type="match status" value="1"/>
</dbReference>
<dbReference type="FunFam" id="3.40.50.1000:FF:000001">
    <property type="entry name" value="Phospholipid-transporting ATPase IC"/>
    <property type="match status" value="1"/>
</dbReference>
<evidence type="ECO:0000256" key="6">
    <source>
        <dbReference type="ARBA" id="ARBA00022692"/>
    </source>
</evidence>
<keyword evidence="5" id="KW-0406">Ion transport</keyword>
<keyword evidence="12 16" id="KW-1133">Transmembrane helix</keyword>
<dbReference type="Gene3D" id="1.20.1110.10">
    <property type="entry name" value="Calcium-transporting ATPase, transmembrane domain"/>
    <property type="match status" value="1"/>
</dbReference>
<evidence type="ECO:0000256" key="1">
    <source>
        <dbReference type="ARBA" id="ARBA00004651"/>
    </source>
</evidence>
<dbReference type="InterPro" id="IPR006068">
    <property type="entry name" value="ATPase_P-typ_cation-transptr_C"/>
</dbReference>
<evidence type="ECO:0000256" key="3">
    <source>
        <dbReference type="ARBA" id="ARBA00012790"/>
    </source>
</evidence>
<keyword evidence="7" id="KW-0479">Metal-binding</keyword>
<keyword evidence="10" id="KW-0067">ATP-binding</keyword>
<dbReference type="SFLD" id="SFLDS00003">
    <property type="entry name" value="Haloacid_Dehalogenase"/>
    <property type="match status" value="1"/>
</dbReference>
<dbReference type="Pfam" id="PF13246">
    <property type="entry name" value="Cation_ATPase"/>
    <property type="match status" value="1"/>
</dbReference>
<evidence type="ECO:0000256" key="8">
    <source>
        <dbReference type="ARBA" id="ARBA00022741"/>
    </source>
</evidence>
<dbReference type="Gene3D" id="3.40.50.1000">
    <property type="entry name" value="HAD superfamily/HAD-like"/>
    <property type="match status" value="1"/>
</dbReference>
<feature type="transmembrane region" description="Helical" evidence="16">
    <location>
        <begin position="775"/>
        <end position="794"/>
    </location>
</feature>
<organism evidence="18 19">
    <name type="scientific">Enterococcus faecium</name>
    <name type="common">Streptococcus faecium</name>
    <dbReference type="NCBI Taxonomy" id="1352"/>
    <lineage>
        <taxon>Bacteria</taxon>
        <taxon>Bacillati</taxon>
        <taxon>Bacillota</taxon>
        <taxon>Bacilli</taxon>
        <taxon>Lactobacillales</taxon>
        <taxon>Enterococcaceae</taxon>
        <taxon>Enterococcus</taxon>
    </lineage>
</organism>
<dbReference type="InterPro" id="IPR004014">
    <property type="entry name" value="ATPase_P-typ_cation-transptr_N"/>
</dbReference>
<comment type="subcellular location">
    <subcellularLocation>
        <location evidence="1">Cell membrane</location>
        <topology evidence="1">Multi-pass membrane protein</topology>
    </subcellularLocation>
</comment>
<dbReference type="Pfam" id="PF00690">
    <property type="entry name" value="Cation_ATPase_N"/>
    <property type="match status" value="1"/>
</dbReference>
<dbReference type="GO" id="GO:0005886">
    <property type="term" value="C:plasma membrane"/>
    <property type="evidence" value="ECO:0007669"/>
    <property type="project" value="UniProtKB-SubCell"/>
</dbReference>
<reference evidence="18 19" key="1">
    <citation type="submission" date="2018-07" db="EMBL/GenBank/DDBJ databases">
        <title>High quality draft genome sequencing of Enterococcus faecium exhibiting probiotic potential isolated from mucus of freshwater fish.</title>
        <authorList>
            <person name="El-Jeni R."/>
            <person name="Ghedira K."/>
            <person name="Abdelhak S."/>
            <person name="El-Bour M."/>
            <person name="Bouhaouala-Zahar B."/>
        </authorList>
    </citation>
    <scope>NUCLEOTIDE SEQUENCE [LARGE SCALE GENOMIC DNA]</scope>
    <source>
        <strain evidence="18 19">R.A73</strain>
    </source>
</reference>
<feature type="transmembrane region" description="Helical" evidence="16">
    <location>
        <begin position="251"/>
        <end position="269"/>
    </location>
</feature>
<keyword evidence="5" id="KW-0813">Transport</keyword>
<feature type="transmembrane region" description="Helical" evidence="16">
    <location>
        <begin position="669"/>
        <end position="691"/>
    </location>
</feature>
<evidence type="ECO:0000256" key="14">
    <source>
        <dbReference type="ARBA" id="ARBA00048694"/>
    </source>
</evidence>
<dbReference type="InterPro" id="IPR008250">
    <property type="entry name" value="ATPase_P-typ_transduc_dom_A_sf"/>
</dbReference>
<dbReference type="SUPFAM" id="SSF81665">
    <property type="entry name" value="Calcium ATPase, transmembrane domain M"/>
    <property type="match status" value="1"/>
</dbReference>
<keyword evidence="8" id="KW-0547">Nucleotide-binding</keyword>
<evidence type="ECO:0000256" key="7">
    <source>
        <dbReference type="ARBA" id="ARBA00022723"/>
    </source>
</evidence>
<dbReference type="SFLD" id="SFLDF00027">
    <property type="entry name" value="p-type_atpase"/>
    <property type="match status" value="1"/>
</dbReference>
<keyword evidence="4" id="KW-1003">Cell membrane</keyword>
<evidence type="ECO:0000313" key="19">
    <source>
        <dbReference type="Proteomes" id="UP000448762"/>
    </source>
</evidence>
<evidence type="ECO:0000256" key="15">
    <source>
        <dbReference type="SAM" id="MobiDB-lite"/>
    </source>
</evidence>
<dbReference type="RefSeq" id="WP_149558328.1">
    <property type="nucleotide sequence ID" value="NZ_JADBBV010000003.1"/>
</dbReference>
<dbReference type="Pfam" id="PF00689">
    <property type="entry name" value="Cation_ATPase_C"/>
    <property type="match status" value="1"/>
</dbReference>
<evidence type="ECO:0000313" key="18">
    <source>
        <dbReference type="EMBL" id="KAA0689340.1"/>
    </source>
</evidence>
<comment type="caution">
    <text evidence="18">The sequence shown here is derived from an EMBL/GenBank/DDBJ whole genome shotgun (WGS) entry which is preliminary data.</text>
</comment>
<proteinExistence type="inferred from homology"/>
<dbReference type="GO" id="GO:0005388">
    <property type="term" value="F:P-type calcium transporter activity"/>
    <property type="evidence" value="ECO:0007669"/>
    <property type="project" value="UniProtKB-EC"/>
</dbReference>
<evidence type="ECO:0000256" key="10">
    <source>
        <dbReference type="ARBA" id="ARBA00022840"/>
    </source>
</evidence>
<dbReference type="GO" id="GO:0140352">
    <property type="term" value="P:export from cell"/>
    <property type="evidence" value="ECO:0007669"/>
    <property type="project" value="UniProtKB-ARBA"/>
</dbReference>
<dbReference type="GO" id="GO:0016887">
    <property type="term" value="F:ATP hydrolysis activity"/>
    <property type="evidence" value="ECO:0007669"/>
    <property type="project" value="InterPro"/>
</dbReference>
<dbReference type="EMBL" id="QOVC01000009">
    <property type="protein sequence ID" value="KAA0689340.1"/>
    <property type="molecule type" value="Genomic_DNA"/>
</dbReference>
<evidence type="ECO:0000256" key="11">
    <source>
        <dbReference type="ARBA" id="ARBA00022967"/>
    </source>
</evidence>
<feature type="region of interest" description="Disordered" evidence="15">
    <location>
        <begin position="15"/>
        <end position="36"/>
    </location>
</feature>
<dbReference type="SUPFAM" id="SSF81660">
    <property type="entry name" value="Metal cation-transporting ATPase, ATP-binding domain N"/>
    <property type="match status" value="1"/>
</dbReference>
<dbReference type="AlphaFoldDB" id="A0A7V7KT72"/>
<dbReference type="GO" id="GO:0005524">
    <property type="term" value="F:ATP binding"/>
    <property type="evidence" value="ECO:0007669"/>
    <property type="project" value="UniProtKB-KW"/>
</dbReference>
<feature type="transmembrane region" description="Helical" evidence="16">
    <location>
        <begin position="56"/>
        <end position="77"/>
    </location>
</feature>
<evidence type="ECO:0000256" key="4">
    <source>
        <dbReference type="ARBA" id="ARBA00022475"/>
    </source>
</evidence>